<dbReference type="STRING" id="575594.HMPREF0501_01374"/>
<dbReference type="HOGENOM" id="CLU_1568741_0_0_9"/>
<proteinExistence type="predicted"/>
<protein>
    <submittedName>
        <fullName evidence="2">Uncharacterized protein</fullName>
    </submittedName>
</protein>
<dbReference type="AlphaFoldDB" id="C7XX89"/>
<dbReference type="OrthoDB" id="2298000at2"/>
<name>C7XX89_9LACO</name>
<gene>
    <name evidence="2" type="ORF">HMPREF0501_01374</name>
</gene>
<dbReference type="RefSeq" id="WP_006917257.1">
    <property type="nucleotide sequence ID" value="NZ_GG698805.1"/>
</dbReference>
<organism evidence="2 3">
    <name type="scientific">Limosilactobacillus coleohominis 101-4-CHN</name>
    <dbReference type="NCBI Taxonomy" id="575594"/>
    <lineage>
        <taxon>Bacteria</taxon>
        <taxon>Bacillati</taxon>
        <taxon>Bacillota</taxon>
        <taxon>Bacilli</taxon>
        <taxon>Lactobacillales</taxon>
        <taxon>Lactobacillaceae</taxon>
        <taxon>Limosilactobacillus</taxon>
    </lineage>
</organism>
<dbReference type="eggNOG" id="ENOG5030A3B">
    <property type="taxonomic scope" value="Bacteria"/>
</dbReference>
<dbReference type="Proteomes" id="UP000003987">
    <property type="component" value="Unassembled WGS sequence"/>
</dbReference>
<feature type="region of interest" description="Disordered" evidence="1">
    <location>
        <begin position="149"/>
        <end position="170"/>
    </location>
</feature>
<keyword evidence="3" id="KW-1185">Reference proteome</keyword>
<reference evidence="2 3" key="1">
    <citation type="submission" date="2009-06" db="EMBL/GenBank/DDBJ databases">
        <title>The Genome Sequence of Lactobacillus coleohominis strain 101-4-CHN.</title>
        <authorList>
            <consortium name="The Broad Institute Genome Sequencing Platform"/>
            <person name="Ward D."/>
            <person name="Young S.K."/>
            <person name="Zeng Q."/>
            <person name="Koehrsen M."/>
            <person name="Alvarado L."/>
            <person name="Berlin A."/>
            <person name="Borenstein D."/>
            <person name="Chen Z."/>
            <person name="Engels R."/>
            <person name="Freedman E."/>
            <person name="Gellesch M."/>
            <person name="Goldberg J."/>
            <person name="Griggs A."/>
            <person name="Gujja S."/>
            <person name="Heiman D."/>
            <person name="Hepburn T."/>
            <person name="Howarth C."/>
            <person name="Jen D."/>
            <person name="Larson L."/>
            <person name="Lewis B."/>
            <person name="Mehta T."/>
            <person name="Park D."/>
            <person name="Pearson M."/>
            <person name="Roberts A."/>
            <person name="Saif S."/>
            <person name="Shea T."/>
            <person name="Shenoy N."/>
            <person name="Sisk P."/>
            <person name="Stolte C."/>
            <person name="Sykes S."/>
            <person name="Walk T."/>
            <person name="White J."/>
            <person name="Yandava C."/>
            <person name="Liu Y."/>
            <person name="Xu Q."/>
            <person name="Lander E."/>
            <person name="Nusbaum C."/>
            <person name="Galagan J."/>
            <person name="Birren B."/>
        </authorList>
    </citation>
    <scope>NUCLEOTIDE SEQUENCE [LARGE SCALE GENOMIC DNA]</scope>
    <source>
        <strain evidence="2 3">101-4-CHN</strain>
    </source>
</reference>
<evidence type="ECO:0000256" key="1">
    <source>
        <dbReference type="SAM" id="MobiDB-lite"/>
    </source>
</evidence>
<evidence type="ECO:0000313" key="3">
    <source>
        <dbReference type="Proteomes" id="UP000003987"/>
    </source>
</evidence>
<sequence length="170" mass="19793">MEARLIQFHISPQVKQPADQTKQQPTQNGFNLEFVAKNKYISEDMRGVPQFRRELRHKMQHIVDQFNEYYQWNIDKTSEMEANTENFGALENLNDAAKYLVSLLKNDFLVPDELELTAIHLVGDFNVYNPGNNTKLKKDAAKIRQESLERFRASQQPRPMPAPMNMGPQK</sequence>
<evidence type="ECO:0000313" key="2">
    <source>
        <dbReference type="EMBL" id="EEU29909.1"/>
    </source>
</evidence>
<accession>C7XX89</accession>
<dbReference type="EMBL" id="GG698805">
    <property type="protein sequence ID" value="EEU29909.1"/>
    <property type="molecule type" value="Genomic_DNA"/>
</dbReference>